<dbReference type="RefSeq" id="WP_170830335.1">
    <property type="nucleotide sequence ID" value="NZ_FNGA01000002.1"/>
</dbReference>
<accession>A0A1G9FLB2</accession>
<dbReference type="AlphaFoldDB" id="A0A1G9FLB2"/>
<dbReference type="Pfam" id="PF16263">
    <property type="entry name" value="DUF4917"/>
    <property type="match status" value="1"/>
</dbReference>
<name>A0A1G9FLB2_9BACT</name>
<keyword evidence="2" id="KW-1185">Reference proteome</keyword>
<sequence>MPLMTFEQAIASCEERKNVLLGNGFSMAYSADMFSYSSLYEKADIDQRYEEIAAIFNELDCRDFETVMNSLNSAAFVGAIYDCNELVVGKMNESIQNLKDLLISSIANTHPTACHYINENKYKNTRKFLLNFSSYFTTNYDLLLYWSLQNHEDGIRLDRTDGFLRPNETLSWEKGNNQNSYYLHGAMHLYKDKASPDIEKLAYTEIGNPLTEQVRSKIDNGAFPIFISEGRSLAKLRKIEENKYLLHCLEKFREIQGTLFIHGHSFSTNDDHIWDSISNNNRIERLFVSIYGDENSQDNIAIKNKVIEIGTSINVSPEFYSSESANLWTVDPPEAESSNARE</sequence>
<dbReference type="InterPro" id="IPR032581">
    <property type="entry name" value="DUF4917"/>
</dbReference>
<organism evidence="1 2">
    <name type="scientific">Maridesulfovibrio ferrireducens</name>
    <dbReference type="NCBI Taxonomy" id="246191"/>
    <lineage>
        <taxon>Bacteria</taxon>
        <taxon>Pseudomonadati</taxon>
        <taxon>Thermodesulfobacteriota</taxon>
        <taxon>Desulfovibrionia</taxon>
        <taxon>Desulfovibrionales</taxon>
        <taxon>Desulfovibrionaceae</taxon>
        <taxon>Maridesulfovibrio</taxon>
    </lineage>
</organism>
<reference evidence="2" key="1">
    <citation type="submission" date="2016-10" db="EMBL/GenBank/DDBJ databases">
        <authorList>
            <person name="Varghese N."/>
            <person name="Submissions S."/>
        </authorList>
    </citation>
    <scope>NUCLEOTIDE SEQUENCE [LARGE SCALE GENOMIC DNA]</scope>
    <source>
        <strain evidence="2">DSM 16995</strain>
    </source>
</reference>
<evidence type="ECO:0008006" key="3">
    <source>
        <dbReference type="Google" id="ProtNLM"/>
    </source>
</evidence>
<dbReference type="Proteomes" id="UP000199053">
    <property type="component" value="Unassembled WGS sequence"/>
</dbReference>
<dbReference type="EMBL" id="FNGA01000002">
    <property type="protein sequence ID" value="SDK89142.1"/>
    <property type="molecule type" value="Genomic_DNA"/>
</dbReference>
<evidence type="ECO:0000313" key="1">
    <source>
        <dbReference type="EMBL" id="SDK89142.1"/>
    </source>
</evidence>
<evidence type="ECO:0000313" key="2">
    <source>
        <dbReference type="Proteomes" id="UP000199053"/>
    </source>
</evidence>
<proteinExistence type="predicted"/>
<gene>
    <name evidence="1" type="ORF">SAMN05660337_1599</name>
</gene>
<protein>
    <recommendedName>
        <fullName evidence="3">DUF4917 domain-containing protein</fullName>
    </recommendedName>
</protein>